<evidence type="ECO:0000313" key="3">
    <source>
        <dbReference type="Proteomes" id="UP000196531"/>
    </source>
</evidence>
<reference evidence="3" key="1">
    <citation type="journal article" date="2017" name="Proc. Natl. Acad. Sci. U.S.A.">
        <title>Simulation of Deepwater Horizon oil plume reveals substrate specialization within a complex community of hydrocarbon-degraders.</title>
        <authorList>
            <person name="Hu P."/>
            <person name="Dubinsky E.A."/>
            <person name="Probst A.J."/>
            <person name="Wang J."/>
            <person name="Sieber C.M.K."/>
            <person name="Tom L.M."/>
            <person name="Gardinali P."/>
            <person name="Banfield J.F."/>
            <person name="Atlas R.M."/>
            <person name="Andersen G.L."/>
        </authorList>
    </citation>
    <scope>NUCLEOTIDE SEQUENCE [LARGE SCALE GENOMIC DNA]</scope>
</reference>
<dbReference type="InterPro" id="IPR000182">
    <property type="entry name" value="GNAT_dom"/>
</dbReference>
<dbReference type="PANTHER" id="PTHR41368">
    <property type="entry name" value="PROTEIN YGHO"/>
    <property type="match status" value="1"/>
</dbReference>
<dbReference type="EMBL" id="MAAO01000006">
    <property type="protein sequence ID" value="OUR96960.1"/>
    <property type="molecule type" value="Genomic_DNA"/>
</dbReference>
<dbReference type="AlphaFoldDB" id="A0A1Y5FDL2"/>
<dbReference type="InterPro" id="IPR016181">
    <property type="entry name" value="Acyl_CoA_acyltransferase"/>
</dbReference>
<dbReference type="PANTHER" id="PTHR41368:SF1">
    <property type="entry name" value="PROTEIN YGHO"/>
    <property type="match status" value="1"/>
</dbReference>
<accession>A0A1Y5FDL2</accession>
<evidence type="ECO:0000259" key="1">
    <source>
        <dbReference type="PROSITE" id="PS51186"/>
    </source>
</evidence>
<evidence type="ECO:0000313" key="2">
    <source>
        <dbReference type="EMBL" id="OUR96960.1"/>
    </source>
</evidence>
<dbReference type="InterPro" id="IPR039968">
    <property type="entry name" value="BcerS-like"/>
</dbReference>
<dbReference type="PROSITE" id="PS51186">
    <property type="entry name" value="GNAT"/>
    <property type="match status" value="1"/>
</dbReference>
<organism evidence="2 3">
    <name type="scientific">Halobacteriovorax marinus</name>
    <dbReference type="NCBI Taxonomy" id="97084"/>
    <lineage>
        <taxon>Bacteria</taxon>
        <taxon>Pseudomonadati</taxon>
        <taxon>Bdellovibrionota</taxon>
        <taxon>Bacteriovoracia</taxon>
        <taxon>Bacteriovoracales</taxon>
        <taxon>Halobacteriovoraceae</taxon>
        <taxon>Halobacteriovorax</taxon>
    </lineage>
</organism>
<gene>
    <name evidence="2" type="ORF">A9Q84_11530</name>
</gene>
<comment type="caution">
    <text evidence="2">The sequence shown here is derived from an EMBL/GenBank/DDBJ whole genome shotgun (WGS) entry which is preliminary data.</text>
</comment>
<protein>
    <recommendedName>
        <fullName evidence="1">N-acetyltransferase domain-containing protein</fullName>
    </recommendedName>
</protein>
<proteinExistence type="predicted"/>
<dbReference type="GO" id="GO:0016747">
    <property type="term" value="F:acyltransferase activity, transferring groups other than amino-acyl groups"/>
    <property type="evidence" value="ECO:0007669"/>
    <property type="project" value="InterPro"/>
</dbReference>
<dbReference type="Proteomes" id="UP000196531">
    <property type="component" value="Unassembled WGS sequence"/>
</dbReference>
<dbReference type="Gene3D" id="3.40.630.30">
    <property type="match status" value="1"/>
</dbReference>
<name>A0A1Y5FDL2_9BACT</name>
<dbReference type="SUPFAM" id="SSF55729">
    <property type="entry name" value="Acyl-CoA N-acyltransferases (Nat)"/>
    <property type="match status" value="1"/>
</dbReference>
<feature type="domain" description="N-acetyltransferase" evidence="1">
    <location>
        <begin position="200"/>
        <end position="374"/>
    </location>
</feature>
<sequence>MSIKIQEVDILKNKKDQKRFINLQWDLYADDTFWVPQLKLSLKDQFNPKHPFYKTATTKAWIATKDGKDVGRIQAIINNKHNEIHNENIGFYGFFEAIDDVEVFNILLKAAEDYVKAEGKSEIRGPVNPSVNYSLGTLIKGFDDQPQIMMTYNKPYHLPNTESCGYGKAKDLLAYQFDLNFELPEVIQKISARAEKSNRITYRHVDMKNWKEETELMWEIYNDAWEDNWGFIPMLKEEWDHTCKDLKSVVDPNLIIISEVAGKAAGFIVALPDFNQALYQVPNGKLLPFGIFKLLNSKKYVKRMRVLTMGVKKEYRKIGLESLLYTKTQSMALEAGYNETEMSWILEDNINMNKPLVRMGATPYKTYRIFSKSL</sequence>